<dbReference type="SUPFAM" id="SSF47616">
    <property type="entry name" value="GST C-terminal domain-like"/>
    <property type="match status" value="1"/>
</dbReference>
<dbReference type="CDD" id="cd03038">
    <property type="entry name" value="GST_N_etherase_LigE"/>
    <property type="match status" value="1"/>
</dbReference>
<dbReference type="GO" id="GO:0006559">
    <property type="term" value="P:L-phenylalanine catabolic process"/>
    <property type="evidence" value="ECO:0007669"/>
    <property type="project" value="TreeGrafter"/>
</dbReference>
<dbReference type="PROSITE" id="PS50404">
    <property type="entry name" value="GST_NTER"/>
    <property type="match status" value="1"/>
</dbReference>
<evidence type="ECO:0000313" key="3">
    <source>
        <dbReference type="Proteomes" id="UP000297245"/>
    </source>
</evidence>
<dbReference type="GO" id="GO:0004364">
    <property type="term" value="F:glutathione transferase activity"/>
    <property type="evidence" value="ECO:0007669"/>
    <property type="project" value="TreeGrafter"/>
</dbReference>
<dbReference type="InterPro" id="IPR004045">
    <property type="entry name" value="Glutathione_S-Trfase_N"/>
</dbReference>
<dbReference type="Gene3D" id="3.40.30.10">
    <property type="entry name" value="Glutaredoxin"/>
    <property type="match status" value="1"/>
</dbReference>
<dbReference type="EMBL" id="ML179059">
    <property type="protein sequence ID" value="THV04197.1"/>
    <property type="molecule type" value="Genomic_DNA"/>
</dbReference>
<dbReference type="Proteomes" id="UP000297245">
    <property type="component" value="Unassembled WGS sequence"/>
</dbReference>
<dbReference type="InterPro" id="IPR054416">
    <property type="entry name" value="GST_UstS-like_C"/>
</dbReference>
<reference evidence="2 3" key="1">
    <citation type="journal article" date="2019" name="Nat. Ecol. Evol.">
        <title>Megaphylogeny resolves global patterns of mushroom evolution.</title>
        <authorList>
            <person name="Varga T."/>
            <person name="Krizsan K."/>
            <person name="Foldi C."/>
            <person name="Dima B."/>
            <person name="Sanchez-Garcia M."/>
            <person name="Sanchez-Ramirez S."/>
            <person name="Szollosi G.J."/>
            <person name="Szarkandi J.G."/>
            <person name="Papp V."/>
            <person name="Albert L."/>
            <person name="Andreopoulos W."/>
            <person name="Angelini C."/>
            <person name="Antonin V."/>
            <person name="Barry K.W."/>
            <person name="Bougher N.L."/>
            <person name="Buchanan P."/>
            <person name="Buyck B."/>
            <person name="Bense V."/>
            <person name="Catcheside P."/>
            <person name="Chovatia M."/>
            <person name="Cooper J."/>
            <person name="Damon W."/>
            <person name="Desjardin D."/>
            <person name="Finy P."/>
            <person name="Geml J."/>
            <person name="Haridas S."/>
            <person name="Hughes K."/>
            <person name="Justo A."/>
            <person name="Karasinski D."/>
            <person name="Kautmanova I."/>
            <person name="Kiss B."/>
            <person name="Kocsube S."/>
            <person name="Kotiranta H."/>
            <person name="LaButti K.M."/>
            <person name="Lechner B.E."/>
            <person name="Liimatainen K."/>
            <person name="Lipzen A."/>
            <person name="Lukacs Z."/>
            <person name="Mihaltcheva S."/>
            <person name="Morgado L.N."/>
            <person name="Niskanen T."/>
            <person name="Noordeloos M.E."/>
            <person name="Ohm R.A."/>
            <person name="Ortiz-Santana B."/>
            <person name="Ovrebo C."/>
            <person name="Racz N."/>
            <person name="Riley R."/>
            <person name="Savchenko A."/>
            <person name="Shiryaev A."/>
            <person name="Soop K."/>
            <person name="Spirin V."/>
            <person name="Szebenyi C."/>
            <person name="Tomsovsky M."/>
            <person name="Tulloss R.E."/>
            <person name="Uehling J."/>
            <person name="Grigoriev I.V."/>
            <person name="Vagvolgyi C."/>
            <person name="Papp T."/>
            <person name="Martin F.M."/>
            <person name="Miettinen O."/>
            <person name="Hibbett D.S."/>
            <person name="Nagy L.G."/>
        </authorList>
    </citation>
    <scope>NUCLEOTIDE SEQUENCE [LARGE SCALE GENOMIC DNA]</scope>
    <source>
        <strain evidence="2 3">CBS 962.96</strain>
    </source>
</reference>
<dbReference type="InterPro" id="IPR036249">
    <property type="entry name" value="Thioredoxin-like_sf"/>
</dbReference>
<dbReference type="GO" id="GO:0016034">
    <property type="term" value="F:maleylacetoacetate isomerase activity"/>
    <property type="evidence" value="ECO:0007669"/>
    <property type="project" value="TreeGrafter"/>
</dbReference>
<dbReference type="SUPFAM" id="SSF52833">
    <property type="entry name" value="Thioredoxin-like"/>
    <property type="match status" value="1"/>
</dbReference>
<dbReference type="Pfam" id="PF22041">
    <property type="entry name" value="GST_C_7"/>
    <property type="match status" value="1"/>
</dbReference>
<organism evidence="2 3">
    <name type="scientific">Dendrothele bispora (strain CBS 962.96)</name>
    <dbReference type="NCBI Taxonomy" id="1314807"/>
    <lineage>
        <taxon>Eukaryota</taxon>
        <taxon>Fungi</taxon>
        <taxon>Dikarya</taxon>
        <taxon>Basidiomycota</taxon>
        <taxon>Agaricomycotina</taxon>
        <taxon>Agaricomycetes</taxon>
        <taxon>Agaricomycetidae</taxon>
        <taxon>Agaricales</taxon>
        <taxon>Agaricales incertae sedis</taxon>
        <taxon>Dendrothele</taxon>
    </lineage>
</organism>
<dbReference type="GO" id="GO:0006749">
    <property type="term" value="P:glutathione metabolic process"/>
    <property type="evidence" value="ECO:0007669"/>
    <property type="project" value="TreeGrafter"/>
</dbReference>
<keyword evidence="3" id="KW-1185">Reference proteome</keyword>
<dbReference type="PANTHER" id="PTHR42673:SF4">
    <property type="entry name" value="MALEYLACETOACETATE ISOMERASE"/>
    <property type="match status" value="1"/>
</dbReference>
<accession>A0A4S8MMR6</accession>
<dbReference type="Pfam" id="PF13409">
    <property type="entry name" value="GST_N_2"/>
    <property type="match status" value="1"/>
</dbReference>
<dbReference type="PANTHER" id="PTHR42673">
    <property type="entry name" value="MALEYLACETOACETATE ISOMERASE"/>
    <property type="match status" value="1"/>
</dbReference>
<feature type="domain" description="GST N-terminal" evidence="1">
    <location>
        <begin position="13"/>
        <end position="104"/>
    </location>
</feature>
<proteinExistence type="predicted"/>
<gene>
    <name evidence="2" type="ORF">K435DRAFT_962024</name>
</gene>
<dbReference type="Gene3D" id="1.20.1050.10">
    <property type="match status" value="1"/>
</dbReference>
<name>A0A4S8MMR6_DENBC</name>
<protein>
    <recommendedName>
        <fullName evidence="1">GST N-terminal domain-containing protein</fullName>
    </recommendedName>
</protein>
<dbReference type="InterPro" id="IPR036282">
    <property type="entry name" value="Glutathione-S-Trfase_C_sf"/>
</dbReference>
<dbReference type="AlphaFoldDB" id="A0A4S8MMR6"/>
<evidence type="ECO:0000313" key="2">
    <source>
        <dbReference type="EMBL" id="THV04197.1"/>
    </source>
</evidence>
<dbReference type="OrthoDB" id="4951845at2759"/>
<sequence length="255" mass="28728">MPELKPIVFYDFPGKNESLNAWNPNCWKTRYCLNYKGVPYTTTWVEYPDVERILKAAGISPTLIKPDGSPLYTIPAIVDPNTGVALAESFQIAQYLDKTYPDGPTLVPAGTKALQNAFISAFSSNISPILQFSLLGIYEDILSPRSQPYFHETRPGFVLGGLTIEEAYPKGENAKEEWKKLEAGFGNIAKWMNEEEKFVMGDVISFADFAVAGSLQAARKIWDKDDNQKWKDISNWDGGRWLKLLENLEKYANVK</sequence>
<evidence type="ECO:0000259" key="1">
    <source>
        <dbReference type="PROSITE" id="PS50404"/>
    </source>
</evidence>